<sequence>MTDDVRQEVVSRLKADYGFNQVHDWLRQGRCPACNRREMFVKISSPWVIKCGRENKCGHTAHVKDLYPDAFGKFNERYPATTEDPNRTADRYMDFVRGLNPAKTKGWYRQGEFYHAWGDRKTATVVFDISRGENIFMERLIETVRITDPKTKKVDDRRANFGSTPYKGRWWVPPGQTIEDGDELWIVEGCIDAATLAVHGKKAAAILSAYNVPDKELEKLKGKSITLVWAMDNDPAGKRHIRKCIAHVDKNYLTFTNKAALIPQQDRKKTDWNDAHLANALNDRDFERYRFHGDLLLAKTPMEKALLIWERYKSRSFAVEFDTRTYWFSVIAEVYNAQMTSAAERGMSREEAEPEAVRKASRLEEIANCTFKFLYFQQDKQTDDSWYYTRVEFPHGRHTIKNTFSGGQVATASEFKKRLLSIAPGALYAGNSQQLNWLVKHYLDNIKIVETTDFIGYSKEHGIYVFNDRAVAAGKVIEINDEDFFEVGKTSIKSLNQSLQLHIGNATDYDDKWLGMVYSAYGAKGLIATAFFLGSLFAEQIRGKQKSYPFLEIVGEAGAGKSTLIEFLWKLVGRSDYEGFDPNKSTLAARARIFSQVSNLPICLIESDREDSAKARQFDWDELKTAYNGRASRARGVKNGGNETSEPPFRGSVVISQNAAVNASEAIMQRIIHTHFDTSGHTPASKIAADALAAMPVENASFFLIKAVTREKQILDAVFNRTAHWETELMRFPDIRSNRIAKNHAQLISLVEALAELTNMPKAWHQDAIDELKLAAVNRQRAISADHPAIEEFWEAYDFLGDEKLNHAMHLENTIAINLNHMQSVAHHNNQQIPPLQDLKKLLRQSRSRSFREIKAVRSHNKAFSNKTVKCWIFNREGKS</sequence>
<dbReference type="InterPro" id="IPR034154">
    <property type="entry name" value="TOPRIM_DnaG/twinkle"/>
</dbReference>
<dbReference type="SUPFAM" id="SSF56731">
    <property type="entry name" value="DNA primase core"/>
    <property type="match status" value="1"/>
</dbReference>
<accession>A0A367WTQ6</accession>
<reference evidence="1 2" key="1">
    <citation type="submission" date="2014-07" db="EMBL/GenBank/DDBJ databases">
        <title>Draft genome sequence of Thalassospira profundimaris S25-3-2.</title>
        <authorList>
            <person name="Lai Q."/>
            <person name="Shao Z."/>
        </authorList>
    </citation>
    <scope>NUCLEOTIDE SEQUENCE [LARGE SCALE GENOMIC DNA]</scope>
    <source>
        <strain evidence="1 2">S25-3-2</strain>
    </source>
</reference>
<evidence type="ECO:0008006" key="3">
    <source>
        <dbReference type="Google" id="ProtNLM"/>
    </source>
</evidence>
<dbReference type="EMBL" id="JPWH01000019">
    <property type="protein sequence ID" value="RCK44778.1"/>
    <property type="molecule type" value="Genomic_DNA"/>
</dbReference>
<proteinExistence type="predicted"/>
<dbReference type="Gene3D" id="3.40.1360.10">
    <property type="match status" value="1"/>
</dbReference>
<name>A0A367WTQ6_9PROT</name>
<evidence type="ECO:0000313" key="2">
    <source>
        <dbReference type="Proteomes" id="UP000252517"/>
    </source>
</evidence>
<comment type="caution">
    <text evidence="1">The sequence shown here is derived from an EMBL/GenBank/DDBJ whole genome shotgun (WGS) entry which is preliminary data.</text>
</comment>
<dbReference type="Proteomes" id="UP000252517">
    <property type="component" value="Unassembled WGS sequence"/>
</dbReference>
<dbReference type="AlphaFoldDB" id="A0A367WTQ6"/>
<gene>
    <name evidence="1" type="ORF">TH25_19135</name>
</gene>
<dbReference type="Pfam" id="PF13155">
    <property type="entry name" value="Toprim_2"/>
    <property type="match status" value="1"/>
</dbReference>
<protein>
    <recommendedName>
        <fullName evidence="3">Toprim domain protein</fullName>
    </recommendedName>
</protein>
<evidence type="ECO:0000313" key="1">
    <source>
        <dbReference type="EMBL" id="RCK44778.1"/>
    </source>
</evidence>
<dbReference type="CDD" id="cd01029">
    <property type="entry name" value="TOPRIM_primases"/>
    <property type="match status" value="1"/>
</dbReference>
<organism evidence="1 2">
    <name type="scientific">Thalassospira profundimaris</name>
    <dbReference type="NCBI Taxonomy" id="502049"/>
    <lineage>
        <taxon>Bacteria</taxon>
        <taxon>Pseudomonadati</taxon>
        <taxon>Pseudomonadota</taxon>
        <taxon>Alphaproteobacteria</taxon>
        <taxon>Rhodospirillales</taxon>
        <taxon>Thalassospiraceae</taxon>
        <taxon>Thalassospira</taxon>
    </lineage>
</organism>
<dbReference type="STRING" id="502049.TH15_00620"/>